<feature type="region of interest" description="Disordered" evidence="1">
    <location>
        <begin position="1"/>
        <end position="22"/>
    </location>
</feature>
<sequence length="350" mass="40237">MAKESSYPGGSKSRVSRAGDNVRYGRATPEDLSVIEDWRAAHRGVINTFQAILRTRLRGQRVTVAQRHKRRNTIFDKLERLPGMQLARMDDVAGCRLIFRNEKELRDFRRSLHEARFNHKLRHESDKYDYIESPKGSGYRGIHDVYEYDVNSEAGKGLKGLYVEIQYRTLVQHAWATAVEIVGFITESQPKFERGDERYHRAMALASEILARAHESRSGPFPEISDLDLLESFLLLDQELGLLQTLRGLHQAKSNISDKKNSILIFDPSGELTIRSYRDATDALRDLFELEKEMPGKDIVLVRADSSDEVRTAFRNYFTDAREFVRLLDTGRAKLSGHDGELPRRARRNT</sequence>
<dbReference type="EMBL" id="CP047493">
    <property type="protein sequence ID" value="UXW03090.1"/>
    <property type="molecule type" value="Genomic_DNA"/>
</dbReference>
<evidence type="ECO:0000259" key="2">
    <source>
        <dbReference type="SMART" id="SM00954"/>
    </source>
</evidence>
<protein>
    <submittedName>
        <fullName evidence="3">(P)ppGpp synthetase</fullName>
    </submittedName>
</protein>
<accession>A0AAJ5MEQ6</accession>
<feature type="domain" description="RelA/SpoT" evidence="2">
    <location>
        <begin position="66"/>
        <end position="190"/>
    </location>
</feature>
<dbReference type="Pfam" id="PF04607">
    <property type="entry name" value="RelA_SpoT"/>
    <property type="match status" value="1"/>
</dbReference>
<dbReference type="PANTHER" id="PTHR47837:SF1">
    <property type="entry name" value="GTP PYROPHOSPHOKINASE YJBM"/>
    <property type="match status" value="1"/>
</dbReference>
<organism evidence="3 4">
    <name type="scientific">Xanthomonas oryzae pv. oryzae</name>
    <dbReference type="NCBI Taxonomy" id="64187"/>
    <lineage>
        <taxon>Bacteria</taxon>
        <taxon>Pseudomonadati</taxon>
        <taxon>Pseudomonadota</taxon>
        <taxon>Gammaproteobacteria</taxon>
        <taxon>Lysobacterales</taxon>
        <taxon>Lysobacteraceae</taxon>
        <taxon>Xanthomonas</taxon>
    </lineage>
</organism>
<dbReference type="Gene3D" id="3.30.460.10">
    <property type="entry name" value="Beta Polymerase, domain 2"/>
    <property type="match status" value="1"/>
</dbReference>
<gene>
    <name evidence="3" type="ORF">IXO792_21900</name>
</gene>
<evidence type="ECO:0000256" key="1">
    <source>
        <dbReference type="SAM" id="MobiDB-lite"/>
    </source>
</evidence>
<dbReference type="CDD" id="cd05399">
    <property type="entry name" value="NT_Rel-Spo_like"/>
    <property type="match status" value="1"/>
</dbReference>
<name>A0AAJ5MEQ6_XANOO</name>
<reference evidence="3" key="1">
    <citation type="submission" date="2015-01" db="EMBL/GenBank/DDBJ databases">
        <authorList>
            <person name="Midha S."/>
            <person name="Anil M.G."/>
            <person name="Mishra D."/>
            <person name="Brahma K."/>
            <person name="Laha G.S."/>
            <person name="Sundaram R.M."/>
            <person name="Sonti R.V."/>
            <person name="Patil P.B."/>
        </authorList>
    </citation>
    <scope>NUCLEOTIDE SEQUENCE</scope>
    <source>
        <strain evidence="3">IXO792</strain>
    </source>
</reference>
<dbReference type="RefSeq" id="WP_048483805.1">
    <property type="nucleotide sequence ID" value="NZ_CP040604.1"/>
</dbReference>
<dbReference type="SMART" id="SM00954">
    <property type="entry name" value="RelA_SpoT"/>
    <property type="match status" value="1"/>
</dbReference>
<reference evidence="3" key="2">
    <citation type="submission" date="2020-01" db="EMBL/GenBank/DDBJ databases">
        <title>Complete genome investigation of Xanthomonas oryzae strains.</title>
        <authorList>
            <person name="Kaur A."/>
            <person name="Bansal K."/>
            <person name="Patil P.B."/>
        </authorList>
    </citation>
    <scope>NUCLEOTIDE SEQUENCE</scope>
    <source>
        <strain evidence="3">IXO792</strain>
    </source>
</reference>
<dbReference type="InterPro" id="IPR052366">
    <property type="entry name" value="GTP_Pyrophosphokinase"/>
</dbReference>
<proteinExistence type="predicted"/>
<dbReference type="SUPFAM" id="SSF81301">
    <property type="entry name" value="Nucleotidyltransferase"/>
    <property type="match status" value="1"/>
</dbReference>
<dbReference type="PANTHER" id="PTHR47837">
    <property type="entry name" value="GTP PYROPHOSPHOKINASE YJBM"/>
    <property type="match status" value="1"/>
</dbReference>
<dbReference type="InterPro" id="IPR043519">
    <property type="entry name" value="NT_sf"/>
</dbReference>
<evidence type="ECO:0000313" key="4">
    <source>
        <dbReference type="Proteomes" id="UP000187097"/>
    </source>
</evidence>
<dbReference type="InterPro" id="IPR007685">
    <property type="entry name" value="RelA_SpoT"/>
</dbReference>
<dbReference type="GO" id="GO:0015969">
    <property type="term" value="P:guanosine tetraphosphate metabolic process"/>
    <property type="evidence" value="ECO:0007669"/>
    <property type="project" value="InterPro"/>
</dbReference>
<evidence type="ECO:0000313" key="3">
    <source>
        <dbReference type="EMBL" id="UXW03090.1"/>
    </source>
</evidence>
<dbReference type="AlphaFoldDB" id="A0AAJ5MEQ6"/>
<dbReference type="Proteomes" id="UP000187097">
    <property type="component" value="Chromosome"/>
</dbReference>